<dbReference type="HAMAP" id="MF_00528">
    <property type="entry name" value="Maf"/>
    <property type="match status" value="1"/>
</dbReference>
<dbReference type="PANTHER" id="PTHR43213">
    <property type="entry name" value="BIFUNCTIONAL DTTP/UTP PYROPHOSPHATASE/METHYLTRANSFERASE PROTEIN-RELATED"/>
    <property type="match status" value="1"/>
</dbReference>
<protein>
    <recommendedName>
        <fullName evidence="3">dTTP/UTP pyrophosphatase</fullName>
        <shortName evidence="3">dTTPase/UTPase</shortName>
        <ecNumber evidence="3">3.6.1.9</ecNumber>
    </recommendedName>
    <alternativeName>
        <fullName evidence="3">Nucleoside triphosphate pyrophosphatase</fullName>
    </alternativeName>
    <alternativeName>
        <fullName evidence="3">Nucleotide pyrophosphatase</fullName>
        <shortName evidence="3">Nucleotide PPase</shortName>
    </alternativeName>
</protein>
<comment type="similarity">
    <text evidence="3">Belongs to the Maf family. YhdE subfamily.</text>
</comment>
<feature type="site" description="Important for substrate specificity" evidence="3">
    <location>
        <position position="72"/>
    </location>
</feature>
<dbReference type="NCBIfam" id="NF000867">
    <property type="entry name" value="PRK00078.1"/>
    <property type="match status" value="1"/>
</dbReference>
<keyword evidence="3" id="KW-0963">Cytoplasm</keyword>
<dbReference type="InterPro" id="IPR003697">
    <property type="entry name" value="Maf-like"/>
</dbReference>
<proteinExistence type="inferred from homology"/>
<comment type="cofactor">
    <cofactor evidence="1 3">
        <name>a divalent metal cation</name>
        <dbReference type="ChEBI" id="CHEBI:60240"/>
    </cofactor>
</comment>
<keyword evidence="3" id="KW-0546">Nucleotide metabolism</keyword>
<comment type="caution">
    <text evidence="4">The sequence shown here is derived from an EMBL/GenBank/DDBJ whole genome shotgun (WGS) entry which is preliminary data.</text>
</comment>
<organism evidence="4 5">
    <name type="scientific">Clostridium liquoris</name>
    <dbReference type="NCBI Taxonomy" id="1289519"/>
    <lineage>
        <taxon>Bacteria</taxon>
        <taxon>Bacillati</taxon>
        <taxon>Bacillota</taxon>
        <taxon>Clostridia</taxon>
        <taxon>Eubacteriales</taxon>
        <taxon>Clostridiaceae</taxon>
        <taxon>Clostridium</taxon>
    </lineage>
</organism>
<feature type="site" description="Important for substrate specificity" evidence="3">
    <location>
        <position position="156"/>
    </location>
</feature>
<feature type="site" description="Important for substrate specificity" evidence="3">
    <location>
        <position position="11"/>
    </location>
</feature>
<dbReference type="Pfam" id="PF02545">
    <property type="entry name" value="Maf"/>
    <property type="match status" value="1"/>
</dbReference>
<dbReference type="PANTHER" id="PTHR43213:SF5">
    <property type="entry name" value="BIFUNCTIONAL DTTP_UTP PYROPHOSPHATASE_METHYLTRANSFERASE PROTEIN-RELATED"/>
    <property type="match status" value="1"/>
</dbReference>
<name>A0A2T0B123_9CLOT</name>
<comment type="catalytic activity">
    <reaction evidence="3">
        <text>UTP + H2O = UMP + diphosphate + H(+)</text>
        <dbReference type="Rhea" id="RHEA:29395"/>
        <dbReference type="ChEBI" id="CHEBI:15377"/>
        <dbReference type="ChEBI" id="CHEBI:15378"/>
        <dbReference type="ChEBI" id="CHEBI:33019"/>
        <dbReference type="ChEBI" id="CHEBI:46398"/>
        <dbReference type="ChEBI" id="CHEBI:57865"/>
        <dbReference type="EC" id="3.6.1.9"/>
    </reaction>
</comment>
<keyword evidence="5" id="KW-1185">Reference proteome</keyword>
<reference evidence="4 5" key="1">
    <citation type="submission" date="2018-03" db="EMBL/GenBank/DDBJ databases">
        <title>Genome sequence of Clostridium liquoris DSM 100320.</title>
        <authorList>
            <person name="Poehlein A."/>
            <person name="Daniel R."/>
        </authorList>
    </citation>
    <scope>NUCLEOTIDE SEQUENCE [LARGE SCALE GENOMIC DNA]</scope>
    <source>
        <strain evidence="4 5">DSM 100320</strain>
    </source>
</reference>
<dbReference type="RefSeq" id="WP_106064517.1">
    <property type="nucleotide sequence ID" value="NZ_PVXO01000066.1"/>
</dbReference>
<comment type="function">
    <text evidence="3">Nucleoside triphosphate pyrophosphatase that hydrolyzes dTTP and UTP. May have a dual role in cell division arrest and in preventing the incorporation of modified nucleotides into cellular nucleic acids.</text>
</comment>
<dbReference type="AlphaFoldDB" id="A0A2T0B123"/>
<evidence type="ECO:0000256" key="2">
    <source>
        <dbReference type="ARBA" id="ARBA00022801"/>
    </source>
</evidence>
<evidence type="ECO:0000313" key="5">
    <source>
        <dbReference type="Proteomes" id="UP000239706"/>
    </source>
</evidence>
<dbReference type="GO" id="GO:0009117">
    <property type="term" value="P:nucleotide metabolic process"/>
    <property type="evidence" value="ECO:0007669"/>
    <property type="project" value="UniProtKB-KW"/>
</dbReference>
<comment type="catalytic activity">
    <reaction evidence="3">
        <text>dTTP + H2O = dTMP + diphosphate + H(+)</text>
        <dbReference type="Rhea" id="RHEA:28534"/>
        <dbReference type="ChEBI" id="CHEBI:15377"/>
        <dbReference type="ChEBI" id="CHEBI:15378"/>
        <dbReference type="ChEBI" id="CHEBI:33019"/>
        <dbReference type="ChEBI" id="CHEBI:37568"/>
        <dbReference type="ChEBI" id="CHEBI:63528"/>
        <dbReference type="EC" id="3.6.1.9"/>
    </reaction>
</comment>
<accession>A0A2T0B123</accession>
<dbReference type="InterPro" id="IPR029001">
    <property type="entry name" value="ITPase-like_fam"/>
</dbReference>
<evidence type="ECO:0000313" key="4">
    <source>
        <dbReference type="EMBL" id="PRR77308.1"/>
    </source>
</evidence>
<dbReference type="GO" id="GO:0005737">
    <property type="term" value="C:cytoplasm"/>
    <property type="evidence" value="ECO:0007669"/>
    <property type="project" value="UniProtKB-SubCell"/>
</dbReference>
<dbReference type="NCBIfam" id="TIGR00172">
    <property type="entry name" value="maf"/>
    <property type="match status" value="1"/>
</dbReference>
<comment type="caution">
    <text evidence="3">Lacks conserved residue(s) required for the propagation of feature annotation.</text>
</comment>
<keyword evidence="2 3" id="KW-0378">Hydrolase</keyword>
<dbReference type="EMBL" id="PVXO01000066">
    <property type="protein sequence ID" value="PRR77308.1"/>
    <property type="molecule type" value="Genomic_DNA"/>
</dbReference>
<dbReference type="OrthoDB" id="9807767at2"/>
<dbReference type="PIRSF" id="PIRSF006305">
    <property type="entry name" value="Maf"/>
    <property type="match status" value="1"/>
</dbReference>
<dbReference type="Proteomes" id="UP000239706">
    <property type="component" value="Unassembled WGS sequence"/>
</dbReference>
<evidence type="ECO:0000256" key="3">
    <source>
        <dbReference type="HAMAP-Rule" id="MF_00528"/>
    </source>
</evidence>
<comment type="subcellular location">
    <subcellularLocation>
        <location evidence="3">Cytoplasm</location>
    </subcellularLocation>
</comment>
<dbReference type="GO" id="GO:0036218">
    <property type="term" value="F:dTTP diphosphatase activity"/>
    <property type="evidence" value="ECO:0007669"/>
    <property type="project" value="RHEA"/>
</dbReference>
<dbReference type="EC" id="3.6.1.9" evidence="3"/>
<dbReference type="SUPFAM" id="SSF52972">
    <property type="entry name" value="ITPase-like"/>
    <property type="match status" value="1"/>
</dbReference>
<evidence type="ECO:0000256" key="1">
    <source>
        <dbReference type="ARBA" id="ARBA00001968"/>
    </source>
</evidence>
<dbReference type="GO" id="GO:0036221">
    <property type="term" value="F:UTP diphosphatase activity"/>
    <property type="evidence" value="ECO:0007669"/>
    <property type="project" value="RHEA"/>
</dbReference>
<gene>
    <name evidence="4" type="primary">maf</name>
    <name evidence="4" type="ORF">CLLI_24790</name>
</gene>
<dbReference type="CDD" id="cd00555">
    <property type="entry name" value="Maf"/>
    <property type="match status" value="1"/>
</dbReference>
<feature type="active site" description="Proton acceptor" evidence="3">
    <location>
        <position position="71"/>
    </location>
</feature>
<sequence length="192" mass="21394">MNVILASASERRRELLKRIVNDFQIIVSDFDETKVKFNGNCGSYVMDLAKGKALSVASKLNKDESIIIGSDTIVFLEDKVLGKPADKEEAFNMLKLLSGKIHQVYSGLAVYNTLTKELITDYVCTEVKFSTIPDEVITSYIETGEPMDKAGAYGIQGYGGIFVEKIHGCYYNIIGLPLNRLYFLLRDMGVNL</sequence>
<dbReference type="Gene3D" id="3.90.950.10">
    <property type="match status" value="1"/>
</dbReference>